<dbReference type="AlphaFoldDB" id="A0A1G9LYJ2"/>
<evidence type="ECO:0000313" key="2">
    <source>
        <dbReference type="Proteomes" id="UP000199759"/>
    </source>
</evidence>
<dbReference type="EMBL" id="FNHG01000001">
    <property type="protein sequence ID" value="SDL66465.1"/>
    <property type="molecule type" value="Genomic_DNA"/>
</dbReference>
<accession>A0A1G9LYJ2</accession>
<gene>
    <name evidence="1" type="ORF">SAMN04488568_101241</name>
</gene>
<dbReference type="Proteomes" id="UP000199759">
    <property type="component" value="Unassembled WGS sequence"/>
</dbReference>
<organism evidence="1 2">
    <name type="scientific">Maricaulis salignorans</name>
    <dbReference type="NCBI Taxonomy" id="144026"/>
    <lineage>
        <taxon>Bacteria</taxon>
        <taxon>Pseudomonadati</taxon>
        <taxon>Pseudomonadota</taxon>
        <taxon>Alphaproteobacteria</taxon>
        <taxon>Maricaulales</taxon>
        <taxon>Maricaulaceae</taxon>
        <taxon>Maricaulis</taxon>
    </lineage>
</organism>
<name>A0A1G9LYJ2_9PROT</name>
<proteinExistence type="predicted"/>
<keyword evidence="2" id="KW-1185">Reference proteome</keyword>
<protein>
    <submittedName>
        <fullName evidence="1">Uncharacterized protein</fullName>
    </submittedName>
</protein>
<reference evidence="1 2" key="1">
    <citation type="submission" date="2016-10" db="EMBL/GenBank/DDBJ databases">
        <authorList>
            <person name="de Groot N.N."/>
        </authorList>
    </citation>
    <scope>NUCLEOTIDE SEQUENCE [LARGE SCALE GENOMIC DNA]</scope>
    <source>
        <strain evidence="1 2">DSM 16077</strain>
    </source>
</reference>
<dbReference type="STRING" id="144026.SAMN04488568_101241"/>
<evidence type="ECO:0000313" key="1">
    <source>
        <dbReference type="EMBL" id="SDL66465.1"/>
    </source>
</evidence>
<sequence>MDDGQPGLWPGGLDVFPWDAPQPVAADPVAANLVASDLPLFAPMPELAQEVRRLWQERGDASLAADNDASFAMIAEPSPLHTPAPDIDGVELTGIDLGLAGLVDDGALFDFSDYLERHEQRIEAIGRVDGPDLFAGDTATAIDANGHSVPLALLLEHVEANSPGDNAVALSREFAPEGVELGGLANDGAPIDFGGYLEMSNQCLGALAQAEGMDRFAAKDAMLTPADDYSVQLTLLLDAPGHAASLPDYGAAALHDGLEIPSAAEFTGLDWLSQDVMDTFGFDYALF</sequence>